<feature type="domain" description="LD-carboxypeptidase N-terminal" evidence="3">
    <location>
        <begin position="16"/>
        <end position="137"/>
    </location>
</feature>
<dbReference type="PIRSF" id="PIRSF028757">
    <property type="entry name" value="LD-carboxypeptidase"/>
    <property type="match status" value="1"/>
</dbReference>
<comment type="similarity">
    <text evidence="1">Belongs to the peptidase S66 family.</text>
</comment>
<feature type="domain" description="LD-carboxypeptidase C-terminal" evidence="4">
    <location>
        <begin position="217"/>
        <end position="342"/>
    </location>
</feature>
<evidence type="ECO:0000313" key="5">
    <source>
        <dbReference type="EMBL" id="KAH7131683.1"/>
    </source>
</evidence>
<dbReference type="InterPro" id="IPR003507">
    <property type="entry name" value="S66_fam"/>
</dbReference>
<dbReference type="EMBL" id="JAGMUU010000019">
    <property type="protein sequence ID" value="KAH7131683.1"/>
    <property type="molecule type" value="Genomic_DNA"/>
</dbReference>
<protein>
    <submittedName>
        <fullName evidence="5">Peptidase u61 ld-carboxypeptidase a</fullName>
    </submittedName>
</protein>
<dbReference type="OrthoDB" id="5186469at2759"/>
<sequence>MPSPIVPKALETGATIAFISPSARLNDELPDVMSRATALLSGRGYQVRTFFNKDEGIQSGINNRLSEIRAAFSDPSISAIICTIGGPCFNELLPALIADTELHGIIRANPKIVVGYSDISGLHWFLYAMTGLRTFYGPGAIPELGGSYPPQDENSPLAFSVKHLFRAIATREPLGDIPRSMNYAPREAAFFLDPPSTKLPDLAPSHPWTWIRPGKAQGRLFGGCLTVVARLLGVRAVVPQWKDRIVFVETAMGDNEARGVPLGRVRAAFADLIAAGVFEEAAGLVVGRAFGYDSEEARDSYAGVIRELLCEGRLAERKFPILFNVDIGHTEPLVTLPYDALAVLDSENDKFAVIESGVV</sequence>
<keyword evidence="6" id="KW-1185">Reference proteome</keyword>
<dbReference type="InterPro" id="IPR027461">
    <property type="entry name" value="Carboxypeptidase_A_C_sf"/>
</dbReference>
<dbReference type="PANTHER" id="PTHR30237">
    <property type="entry name" value="MURAMOYLTETRAPEPTIDE CARBOXYPEPTIDASE"/>
    <property type="match status" value="1"/>
</dbReference>
<dbReference type="Proteomes" id="UP000717696">
    <property type="component" value="Unassembled WGS sequence"/>
</dbReference>
<dbReference type="Pfam" id="PF02016">
    <property type="entry name" value="Peptidase_S66"/>
    <property type="match status" value="1"/>
</dbReference>
<dbReference type="Gene3D" id="3.40.50.10740">
    <property type="entry name" value="Class I glutamine amidotransferase-like"/>
    <property type="match status" value="1"/>
</dbReference>
<dbReference type="InterPro" id="IPR040449">
    <property type="entry name" value="Peptidase_S66_N"/>
</dbReference>
<accession>A0A9P9E5Y7</accession>
<dbReference type="Pfam" id="PF17676">
    <property type="entry name" value="Peptidase_S66C"/>
    <property type="match status" value="1"/>
</dbReference>
<dbReference type="PANTHER" id="PTHR30237:SF4">
    <property type="entry name" value="LD-CARBOXYPEPTIDASE C-TERMINAL DOMAIN-CONTAINING PROTEIN"/>
    <property type="match status" value="1"/>
</dbReference>
<dbReference type="Gene3D" id="3.50.30.60">
    <property type="entry name" value="LD-carboxypeptidase A C-terminal domain-like"/>
    <property type="match status" value="1"/>
</dbReference>
<dbReference type="SUPFAM" id="SSF141986">
    <property type="entry name" value="LD-carboxypeptidase A C-terminal domain-like"/>
    <property type="match status" value="1"/>
</dbReference>
<evidence type="ECO:0000259" key="4">
    <source>
        <dbReference type="Pfam" id="PF17676"/>
    </source>
</evidence>
<evidence type="ECO:0000259" key="3">
    <source>
        <dbReference type="Pfam" id="PF02016"/>
    </source>
</evidence>
<reference evidence="5" key="1">
    <citation type="journal article" date="2021" name="Nat. Commun.">
        <title>Genetic determinants of endophytism in the Arabidopsis root mycobiome.</title>
        <authorList>
            <person name="Mesny F."/>
            <person name="Miyauchi S."/>
            <person name="Thiergart T."/>
            <person name="Pickel B."/>
            <person name="Atanasova L."/>
            <person name="Karlsson M."/>
            <person name="Huettel B."/>
            <person name="Barry K.W."/>
            <person name="Haridas S."/>
            <person name="Chen C."/>
            <person name="Bauer D."/>
            <person name="Andreopoulos W."/>
            <person name="Pangilinan J."/>
            <person name="LaButti K."/>
            <person name="Riley R."/>
            <person name="Lipzen A."/>
            <person name="Clum A."/>
            <person name="Drula E."/>
            <person name="Henrissat B."/>
            <person name="Kohler A."/>
            <person name="Grigoriev I.V."/>
            <person name="Martin F.M."/>
            <person name="Hacquard S."/>
        </authorList>
    </citation>
    <scope>NUCLEOTIDE SEQUENCE</scope>
    <source>
        <strain evidence="5">MPI-CAGE-AT-0021</strain>
    </source>
</reference>
<comment type="caution">
    <text evidence="5">The sequence shown here is derived from an EMBL/GenBank/DDBJ whole genome shotgun (WGS) entry which is preliminary data.</text>
</comment>
<dbReference type="InterPro" id="IPR040921">
    <property type="entry name" value="Peptidase_S66C"/>
</dbReference>
<name>A0A9P9E5Y7_9HYPO</name>
<dbReference type="CDD" id="cd07062">
    <property type="entry name" value="Peptidase_S66_mccF_like"/>
    <property type="match status" value="1"/>
</dbReference>
<evidence type="ECO:0000256" key="1">
    <source>
        <dbReference type="ARBA" id="ARBA00010233"/>
    </source>
</evidence>
<evidence type="ECO:0000313" key="6">
    <source>
        <dbReference type="Proteomes" id="UP000717696"/>
    </source>
</evidence>
<evidence type="ECO:0000256" key="2">
    <source>
        <dbReference type="ARBA" id="ARBA00022801"/>
    </source>
</evidence>
<proteinExistence type="inferred from homology"/>
<gene>
    <name evidence="5" type="ORF">B0J13DRAFT_508748</name>
</gene>
<dbReference type="InterPro" id="IPR027478">
    <property type="entry name" value="LdcA_N"/>
</dbReference>
<dbReference type="SUPFAM" id="SSF52317">
    <property type="entry name" value="Class I glutamine amidotransferase-like"/>
    <property type="match status" value="1"/>
</dbReference>
<keyword evidence="2" id="KW-0378">Hydrolase</keyword>
<dbReference type="GO" id="GO:0016787">
    <property type="term" value="F:hydrolase activity"/>
    <property type="evidence" value="ECO:0007669"/>
    <property type="project" value="UniProtKB-KW"/>
</dbReference>
<organism evidence="5 6">
    <name type="scientific">Dactylonectria estremocensis</name>
    <dbReference type="NCBI Taxonomy" id="1079267"/>
    <lineage>
        <taxon>Eukaryota</taxon>
        <taxon>Fungi</taxon>
        <taxon>Dikarya</taxon>
        <taxon>Ascomycota</taxon>
        <taxon>Pezizomycotina</taxon>
        <taxon>Sordariomycetes</taxon>
        <taxon>Hypocreomycetidae</taxon>
        <taxon>Hypocreales</taxon>
        <taxon>Nectriaceae</taxon>
        <taxon>Dactylonectria</taxon>
    </lineage>
</organism>
<dbReference type="AlphaFoldDB" id="A0A9P9E5Y7"/>
<dbReference type="InterPro" id="IPR029062">
    <property type="entry name" value="Class_I_gatase-like"/>
</dbReference>